<dbReference type="Pfam" id="PF09548">
    <property type="entry name" value="Spore_III_AB"/>
    <property type="match status" value="1"/>
</dbReference>
<gene>
    <name evidence="2" type="ORF">ERS852540_00695</name>
</gene>
<accession>A0A174ZCA6</accession>
<evidence type="ECO:0000256" key="1">
    <source>
        <dbReference type="SAM" id="Phobius"/>
    </source>
</evidence>
<keyword evidence="1" id="KW-0472">Membrane</keyword>
<dbReference type="AlphaFoldDB" id="A0A174ZCA6"/>
<reference evidence="2 3" key="1">
    <citation type="submission" date="2015-09" db="EMBL/GenBank/DDBJ databases">
        <authorList>
            <consortium name="Pathogen Informatics"/>
        </authorList>
    </citation>
    <scope>NUCLEOTIDE SEQUENCE [LARGE SCALE GENOMIC DNA]</scope>
    <source>
        <strain evidence="2 3">2789STDY5834928</strain>
    </source>
</reference>
<name>A0A174ZCA6_9FIRM</name>
<organism evidence="2 3">
    <name type="scientific">[Eubacterium] siraeum</name>
    <dbReference type="NCBI Taxonomy" id="39492"/>
    <lineage>
        <taxon>Bacteria</taxon>
        <taxon>Bacillati</taxon>
        <taxon>Bacillota</taxon>
        <taxon>Clostridia</taxon>
        <taxon>Eubacteriales</taxon>
        <taxon>Oscillospiraceae</taxon>
        <taxon>Oscillospiraceae incertae sedis</taxon>
    </lineage>
</organism>
<dbReference type="EMBL" id="CZBY01000004">
    <property type="protein sequence ID" value="CUQ83477.1"/>
    <property type="molecule type" value="Genomic_DNA"/>
</dbReference>
<evidence type="ECO:0000313" key="2">
    <source>
        <dbReference type="EMBL" id="CUQ83477.1"/>
    </source>
</evidence>
<protein>
    <submittedName>
        <fullName evidence="2">Stage III sporulation protein SpoAB</fullName>
    </submittedName>
</protein>
<evidence type="ECO:0000313" key="3">
    <source>
        <dbReference type="Proteomes" id="UP000095662"/>
    </source>
</evidence>
<keyword evidence="1" id="KW-1133">Transmembrane helix</keyword>
<proteinExistence type="predicted"/>
<keyword evidence="1" id="KW-0812">Transmembrane</keyword>
<dbReference type="STRING" id="39492.ERS852540_00695"/>
<feature type="transmembrane region" description="Helical" evidence="1">
    <location>
        <begin position="148"/>
        <end position="166"/>
    </location>
</feature>
<dbReference type="InterPro" id="IPR014198">
    <property type="entry name" value="Spore_III_AB"/>
</dbReference>
<dbReference type="OrthoDB" id="1821184at2"/>
<sequence length="167" mass="18322">MNGMTGIVIFLLTTLSGGATGMYFSGRLSERCRVINSYITLVQSMNCYIGFSGYKLAEIFRAEQKSSGCYISDKLIELSENGSDISDEWDICVSKSGYLKEDDRQILSELGRTIGKSNTDGETAVLALAGQRLSFQLKTAEEERKRKGRLYTTLGIMLGAAVGIMLI</sequence>
<dbReference type="Proteomes" id="UP000095662">
    <property type="component" value="Unassembled WGS sequence"/>
</dbReference>
<feature type="transmembrane region" description="Helical" evidence="1">
    <location>
        <begin position="6"/>
        <end position="24"/>
    </location>
</feature>